<dbReference type="PROSITE" id="PS50181">
    <property type="entry name" value="FBOX"/>
    <property type="match status" value="1"/>
</dbReference>
<comment type="caution">
    <text evidence="2">The sequence shown here is derived from an EMBL/GenBank/DDBJ whole genome shotgun (WGS) entry which is preliminary data.</text>
</comment>
<dbReference type="SUPFAM" id="SSF81383">
    <property type="entry name" value="F-box domain"/>
    <property type="match status" value="1"/>
</dbReference>
<evidence type="ECO:0000313" key="2">
    <source>
        <dbReference type="EMBL" id="KAJ7348904.1"/>
    </source>
</evidence>
<name>A0AAD7A3L8_9AGAR</name>
<keyword evidence="3" id="KW-1185">Reference proteome</keyword>
<reference evidence="2" key="1">
    <citation type="submission" date="2023-03" db="EMBL/GenBank/DDBJ databases">
        <title>Massive genome expansion in bonnet fungi (Mycena s.s.) driven by repeated elements and novel gene families across ecological guilds.</title>
        <authorList>
            <consortium name="Lawrence Berkeley National Laboratory"/>
            <person name="Harder C.B."/>
            <person name="Miyauchi S."/>
            <person name="Viragh M."/>
            <person name="Kuo A."/>
            <person name="Thoen E."/>
            <person name="Andreopoulos B."/>
            <person name="Lu D."/>
            <person name="Skrede I."/>
            <person name="Drula E."/>
            <person name="Henrissat B."/>
            <person name="Morin E."/>
            <person name="Kohler A."/>
            <person name="Barry K."/>
            <person name="LaButti K."/>
            <person name="Morin E."/>
            <person name="Salamov A."/>
            <person name="Lipzen A."/>
            <person name="Mereny Z."/>
            <person name="Hegedus B."/>
            <person name="Baldrian P."/>
            <person name="Stursova M."/>
            <person name="Weitz H."/>
            <person name="Taylor A."/>
            <person name="Grigoriev I.V."/>
            <person name="Nagy L.G."/>
            <person name="Martin F."/>
            <person name="Kauserud H."/>
        </authorList>
    </citation>
    <scope>NUCLEOTIDE SEQUENCE</scope>
    <source>
        <strain evidence="2">CBHHK002</strain>
    </source>
</reference>
<sequence length="505" mass="56942">MRYDMDSALSAVRHNYSPGGVDEITLTMAAIDSQFARYDPEISRLQSILADLHEKRARLQLYKECCSSILSPVRKLPPEVLQNVFLACRSPEPNVIPVVGQVCRHWRDLVEGTPQLWSNISIGRTRFGFHQHYLNLVALFLKRSANRPLSLTIRQPADGRLVGLVSRHANRWDTLRLSSTDKAFYTSFGLNGRFLPMLEKLEILETATESPEEPIKILHHASNLRHVVLKNALEFWDLPWSQLTRLQYDVHATIDAVHVLRLCPRLEECAFDKLQVMADPDDPAILTLRPLRNLRSLRLAVDTANHTQSAEAIMHTFLTALTAPSLTSLTIIGQWTPADLSDFLAQSQCQLAHLTLGPGYMKDDKVIDVLQILPSLSSLVLDADIGTTRQLQNRVITDKLLRRLIFYPDSDSVLPSLTSFSLKTSINFEHQVLLDVIESRWVPWVTELYGVTVSRISVVDLEFLGKKEKLDPESVAVLRDLAVAGLRLSLQQGPEKISMLTESDP</sequence>
<feature type="domain" description="F-box" evidence="1">
    <location>
        <begin position="70"/>
        <end position="120"/>
    </location>
</feature>
<dbReference type="SUPFAM" id="SSF52047">
    <property type="entry name" value="RNI-like"/>
    <property type="match status" value="1"/>
</dbReference>
<dbReference type="InterPro" id="IPR001810">
    <property type="entry name" value="F-box_dom"/>
</dbReference>
<dbReference type="InterPro" id="IPR032675">
    <property type="entry name" value="LRR_dom_sf"/>
</dbReference>
<organism evidence="2 3">
    <name type="scientific">Mycena albidolilacea</name>
    <dbReference type="NCBI Taxonomy" id="1033008"/>
    <lineage>
        <taxon>Eukaryota</taxon>
        <taxon>Fungi</taxon>
        <taxon>Dikarya</taxon>
        <taxon>Basidiomycota</taxon>
        <taxon>Agaricomycotina</taxon>
        <taxon>Agaricomycetes</taxon>
        <taxon>Agaricomycetidae</taxon>
        <taxon>Agaricales</taxon>
        <taxon>Marasmiineae</taxon>
        <taxon>Mycenaceae</taxon>
        <taxon>Mycena</taxon>
    </lineage>
</organism>
<protein>
    <recommendedName>
        <fullName evidence="1">F-box domain-containing protein</fullName>
    </recommendedName>
</protein>
<dbReference type="Proteomes" id="UP001218218">
    <property type="component" value="Unassembled WGS sequence"/>
</dbReference>
<dbReference type="EMBL" id="JARIHO010000016">
    <property type="protein sequence ID" value="KAJ7348904.1"/>
    <property type="molecule type" value="Genomic_DNA"/>
</dbReference>
<evidence type="ECO:0000259" key="1">
    <source>
        <dbReference type="PROSITE" id="PS50181"/>
    </source>
</evidence>
<dbReference type="Gene3D" id="1.20.1280.50">
    <property type="match status" value="1"/>
</dbReference>
<dbReference type="InterPro" id="IPR036047">
    <property type="entry name" value="F-box-like_dom_sf"/>
</dbReference>
<evidence type="ECO:0000313" key="3">
    <source>
        <dbReference type="Proteomes" id="UP001218218"/>
    </source>
</evidence>
<dbReference type="AlphaFoldDB" id="A0AAD7A3L8"/>
<accession>A0AAD7A3L8</accession>
<dbReference type="PANTHER" id="PTHR38926">
    <property type="entry name" value="F-BOX DOMAIN CONTAINING PROTEIN, EXPRESSED"/>
    <property type="match status" value="1"/>
</dbReference>
<proteinExistence type="predicted"/>
<dbReference type="Gene3D" id="3.80.10.10">
    <property type="entry name" value="Ribonuclease Inhibitor"/>
    <property type="match status" value="1"/>
</dbReference>
<dbReference type="Pfam" id="PF12937">
    <property type="entry name" value="F-box-like"/>
    <property type="match status" value="1"/>
</dbReference>
<gene>
    <name evidence="2" type="ORF">DFH08DRAFT_863758</name>
</gene>
<dbReference type="PANTHER" id="PTHR38926:SF5">
    <property type="entry name" value="F-BOX AND LEUCINE-RICH REPEAT PROTEIN 6"/>
    <property type="match status" value="1"/>
</dbReference>